<gene>
    <name evidence="6" type="ORF">R5R33_08920</name>
</gene>
<accession>A0AAU0N391</accession>
<dbReference type="InterPro" id="IPR018060">
    <property type="entry name" value="HTH_AraC"/>
</dbReference>
<protein>
    <submittedName>
        <fullName evidence="6">AraC family transcriptional regulator</fullName>
    </submittedName>
</protein>
<organism evidence="6 7">
    <name type="scientific">Microbulbifer pacificus</name>
    <dbReference type="NCBI Taxonomy" id="407164"/>
    <lineage>
        <taxon>Bacteria</taxon>
        <taxon>Pseudomonadati</taxon>
        <taxon>Pseudomonadota</taxon>
        <taxon>Gammaproteobacteria</taxon>
        <taxon>Cellvibrionales</taxon>
        <taxon>Microbulbiferaceae</taxon>
        <taxon>Microbulbifer</taxon>
    </lineage>
</organism>
<keyword evidence="1" id="KW-0805">Transcription regulation</keyword>
<dbReference type="PROSITE" id="PS01124">
    <property type="entry name" value="HTH_ARAC_FAMILY_2"/>
    <property type="match status" value="1"/>
</dbReference>
<dbReference type="AlphaFoldDB" id="A0AAU0N391"/>
<dbReference type="SUPFAM" id="SSF46689">
    <property type="entry name" value="Homeodomain-like"/>
    <property type="match status" value="1"/>
</dbReference>
<dbReference type="Pfam" id="PF12833">
    <property type="entry name" value="HTH_18"/>
    <property type="match status" value="1"/>
</dbReference>
<dbReference type="Gene3D" id="1.10.10.60">
    <property type="entry name" value="Homeodomain-like"/>
    <property type="match status" value="1"/>
</dbReference>
<name>A0AAU0N391_9GAMM</name>
<sequence length="351" mass="39360">MEEFSRASSLVMFDEFCVASGLDPRLMLDNAGLPADTLAHPDNLISFQRMALLLDDCARESGNPLFGLELGLRQGTAVFGQLLYLVKNANTVGESLAELARYYHLHSSSGVVKVEVHNKLAFLEYTPILREGIPSRQAIEQGVAVGWQLLKMLLGRQWNPRVLYLQTAAGASAHRYARLLRIAPHFNSDRNAWVFDAALLAAPLSDADPALHALMQAHIERLDELAPKELPAFVSHLLRNLLPNGQVSLDYVADYMMLGTRTLQRMLTEEGTSFQSLLNETRQAEATRYLKESDISLTQLAGLLGYADLATFSKAFQRWFGMSPRQWRQANGRPGSVRKLARERRRPSWLR</sequence>
<evidence type="ECO:0000259" key="5">
    <source>
        <dbReference type="PROSITE" id="PS01124"/>
    </source>
</evidence>
<reference evidence="6 7" key="1">
    <citation type="submission" date="2023-10" db="EMBL/GenBank/DDBJ databases">
        <title>Description of Microbulbifer bruguierae sp. nov., isolated from the sediments of mangrove plant Bruguiera sexangula and comparative genomic analyses of the genus Microbulbifer.</title>
        <authorList>
            <person name="Long M."/>
        </authorList>
    </citation>
    <scope>NUCLEOTIDE SEQUENCE [LARGE SCALE GENOMIC DNA]</scope>
    <source>
        <strain evidence="6 7">SPO729</strain>
    </source>
</reference>
<dbReference type="GO" id="GO:0000976">
    <property type="term" value="F:transcription cis-regulatory region binding"/>
    <property type="evidence" value="ECO:0007669"/>
    <property type="project" value="TreeGrafter"/>
</dbReference>
<evidence type="ECO:0000313" key="7">
    <source>
        <dbReference type="Proteomes" id="UP001302477"/>
    </source>
</evidence>
<dbReference type="InterPro" id="IPR020449">
    <property type="entry name" value="Tscrpt_reg_AraC-type_HTH"/>
</dbReference>
<evidence type="ECO:0000256" key="3">
    <source>
        <dbReference type="ARBA" id="ARBA00023163"/>
    </source>
</evidence>
<feature type="region of interest" description="Disordered" evidence="4">
    <location>
        <begin position="330"/>
        <end position="351"/>
    </location>
</feature>
<dbReference type="PANTHER" id="PTHR47894">
    <property type="entry name" value="HTH-TYPE TRANSCRIPTIONAL REGULATOR GADX"/>
    <property type="match status" value="1"/>
</dbReference>
<dbReference type="KEGG" id="mpaf:R5R33_08920"/>
<feature type="compositionally biased region" description="Basic residues" evidence="4">
    <location>
        <begin position="339"/>
        <end position="351"/>
    </location>
</feature>
<dbReference type="GO" id="GO:0005829">
    <property type="term" value="C:cytosol"/>
    <property type="evidence" value="ECO:0007669"/>
    <property type="project" value="TreeGrafter"/>
</dbReference>
<dbReference type="GO" id="GO:0003700">
    <property type="term" value="F:DNA-binding transcription factor activity"/>
    <property type="evidence" value="ECO:0007669"/>
    <property type="project" value="InterPro"/>
</dbReference>
<keyword evidence="7" id="KW-1185">Reference proteome</keyword>
<dbReference type="PANTHER" id="PTHR47894:SF4">
    <property type="entry name" value="HTH-TYPE TRANSCRIPTIONAL REGULATOR GADX"/>
    <property type="match status" value="1"/>
</dbReference>
<dbReference type="SMART" id="SM00342">
    <property type="entry name" value="HTH_ARAC"/>
    <property type="match status" value="1"/>
</dbReference>
<evidence type="ECO:0000256" key="1">
    <source>
        <dbReference type="ARBA" id="ARBA00023015"/>
    </source>
</evidence>
<dbReference type="Pfam" id="PF12625">
    <property type="entry name" value="Arabinose_bd"/>
    <property type="match status" value="1"/>
</dbReference>
<dbReference type="Proteomes" id="UP001302477">
    <property type="component" value="Chromosome"/>
</dbReference>
<dbReference type="PRINTS" id="PR00032">
    <property type="entry name" value="HTHARAC"/>
</dbReference>
<dbReference type="RefSeq" id="WP_318955669.1">
    <property type="nucleotide sequence ID" value="NZ_CP137555.1"/>
</dbReference>
<keyword evidence="2" id="KW-0238">DNA-binding</keyword>
<dbReference type="InterPro" id="IPR032687">
    <property type="entry name" value="AraC-type_N"/>
</dbReference>
<dbReference type="InterPro" id="IPR009057">
    <property type="entry name" value="Homeodomain-like_sf"/>
</dbReference>
<evidence type="ECO:0000313" key="6">
    <source>
        <dbReference type="EMBL" id="WOX07240.1"/>
    </source>
</evidence>
<proteinExistence type="predicted"/>
<dbReference type="EMBL" id="CP137555">
    <property type="protein sequence ID" value="WOX07240.1"/>
    <property type="molecule type" value="Genomic_DNA"/>
</dbReference>
<feature type="domain" description="HTH araC/xylS-type" evidence="5">
    <location>
        <begin position="232"/>
        <end position="330"/>
    </location>
</feature>
<keyword evidence="3" id="KW-0804">Transcription</keyword>
<evidence type="ECO:0000256" key="4">
    <source>
        <dbReference type="SAM" id="MobiDB-lite"/>
    </source>
</evidence>
<evidence type="ECO:0000256" key="2">
    <source>
        <dbReference type="ARBA" id="ARBA00023125"/>
    </source>
</evidence>